<proteinExistence type="inferred from homology"/>
<keyword evidence="1 5" id="KW-0489">Methyltransferase</keyword>
<dbReference type="HAMAP" id="MF_02126">
    <property type="entry name" value="RF_methyltr_PrmC"/>
    <property type="match status" value="1"/>
</dbReference>
<feature type="domain" description="Release factor glutamine methyltransferase N-terminal" evidence="7">
    <location>
        <begin position="6"/>
        <end position="76"/>
    </location>
</feature>
<evidence type="ECO:0000256" key="1">
    <source>
        <dbReference type="ARBA" id="ARBA00022603"/>
    </source>
</evidence>
<evidence type="ECO:0000313" key="9">
    <source>
        <dbReference type="Proteomes" id="UP000590740"/>
    </source>
</evidence>
<dbReference type="Pfam" id="PF05175">
    <property type="entry name" value="MTS"/>
    <property type="match status" value="1"/>
</dbReference>
<dbReference type="RefSeq" id="WP_184339938.1">
    <property type="nucleotide sequence ID" value="NZ_JACHIG010000005.1"/>
</dbReference>
<dbReference type="InterPro" id="IPR004556">
    <property type="entry name" value="HemK-like"/>
</dbReference>
<dbReference type="AlphaFoldDB" id="A0A7W7YBW6"/>
<dbReference type="InterPro" id="IPR040758">
    <property type="entry name" value="PrmC_N"/>
</dbReference>
<feature type="binding site" evidence="5">
    <location>
        <position position="143"/>
    </location>
    <ligand>
        <name>S-adenosyl-L-methionine</name>
        <dbReference type="ChEBI" id="CHEBI:59789"/>
    </ligand>
</feature>
<dbReference type="EC" id="2.1.1.297" evidence="5"/>
<dbReference type="Proteomes" id="UP000590740">
    <property type="component" value="Unassembled WGS sequence"/>
</dbReference>
<evidence type="ECO:0000313" key="8">
    <source>
        <dbReference type="EMBL" id="MBB5033015.1"/>
    </source>
</evidence>
<dbReference type="Gene3D" id="3.40.50.150">
    <property type="entry name" value="Vaccinia Virus protein VP39"/>
    <property type="match status" value="1"/>
</dbReference>
<evidence type="ECO:0000256" key="3">
    <source>
        <dbReference type="ARBA" id="ARBA00022691"/>
    </source>
</evidence>
<dbReference type="Gene3D" id="1.10.8.10">
    <property type="entry name" value="DNA helicase RuvA subunit, C-terminal domain"/>
    <property type="match status" value="1"/>
</dbReference>
<keyword evidence="3 5" id="KW-0949">S-adenosyl-L-methionine</keyword>
<comment type="caution">
    <text evidence="8">The sequence shown here is derived from an EMBL/GenBank/DDBJ whole genome shotgun (WGS) entry which is preliminary data.</text>
</comment>
<evidence type="ECO:0000259" key="7">
    <source>
        <dbReference type="Pfam" id="PF17827"/>
    </source>
</evidence>
<organism evidence="8 9">
    <name type="scientific">Prosthecobacter vanneervenii</name>
    <dbReference type="NCBI Taxonomy" id="48466"/>
    <lineage>
        <taxon>Bacteria</taxon>
        <taxon>Pseudomonadati</taxon>
        <taxon>Verrucomicrobiota</taxon>
        <taxon>Verrucomicrobiia</taxon>
        <taxon>Verrucomicrobiales</taxon>
        <taxon>Verrucomicrobiaceae</taxon>
        <taxon>Prosthecobacter</taxon>
    </lineage>
</organism>
<comment type="caution">
    <text evidence="5">Lacks conserved residue(s) required for the propagation of feature annotation.</text>
</comment>
<dbReference type="InterPro" id="IPR019874">
    <property type="entry name" value="RF_methyltr_PrmC"/>
</dbReference>
<dbReference type="EMBL" id="JACHIG010000005">
    <property type="protein sequence ID" value="MBB5033015.1"/>
    <property type="molecule type" value="Genomic_DNA"/>
</dbReference>
<gene>
    <name evidence="5" type="primary">prmC</name>
    <name evidence="8" type="ORF">HNQ65_002598</name>
</gene>
<evidence type="ECO:0000256" key="2">
    <source>
        <dbReference type="ARBA" id="ARBA00022679"/>
    </source>
</evidence>
<evidence type="ECO:0000256" key="4">
    <source>
        <dbReference type="ARBA" id="ARBA00048391"/>
    </source>
</evidence>
<dbReference type="NCBIfam" id="TIGR00536">
    <property type="entry name" value="hemK_fam"/>
    <property type="match status" value="1"/>
</dbReference>
<comment type="function">
    <text evidence="5">Methylates the class 1 translation termination release factors RF1/PrfA and RF2/PrfB on the glutamine residue of the universally conserved GGQ motif.</text>
</comment>
<name>A0A7W7YBW6_9BACT</name>
<reference evidence="8 9" key="1">
    <citation type="submission" date="2020-08" db="EMBL/GenBank/DDBJ databases">
        <title>Genomic Encyclopedia of Type Strains, Phase IV (KMG-IV): sequencing the most valuable type-strain genomes for metagenomic binning, comparative biology and taxonomic classification.</title>
        <authorList>
            <person name="Goeker M."/>
        </authorList>
    </citation>
    <scope>NUCLEOTIDE SEQUENCE [LARGE SCALE GENOMIC DNA]</scope>
    <source>
        <strain evidence="8 9">DSM 12252</strain>
    </source>
</reference>
<evidence type="ECO:0000256" key="5">
    <source>
        <dbReference type="HAMAP-Rule" id="MF_02126"/>
    </source>
</evidence>
<protein>
    <recommendedName>
        <fullName evidence="5">Release factor glutamine methyltransferase</fullName>
        <shortName evidence="5">RF MTase</shortName>
        <ecNumber evidence="5">2.1.1.297</ecNumber>
    </recommendedName>
    <alternativeName>
        <fullName evidence="5">N5-glutamine methyltransferase PrmC</fullName>
    </alternativeName>
    <alternativeName>
        <fullName evidence="5">Protein-(glutamine-N5) MTase PrmC</fullName>
    </alternativeName>
    <alternativeName>
        <fullName evidence="5">Protein-glutamine N-methyltransferase PrmC</fullName>
    </alternativeName>
</protein>
<feature type="domain" description="Methyltransferase small" evidence="6">
    <location>
        <begin position="99"/>
        <end position="187"/>
    </location>
</feature>
<dbReference type="PANTHER" id="PTHR18895">
    <property type="entry name" value="HEMK METHYLTRANSFERASE"/>
    <property type="match status" value="1"/>
</dbReference>
<comment type="similarity">
    <text evidence="5">Belongs to the protein N5-glutamine methyltransferase family. PrmC subfamily.</text>
</comment>
<keyword evidence="9" id="KW-1185">Reference proteome</keyword>
<dbReference type="GO" id="GO:0102559">
    <property type="term" value="F:peptide chain release factor N(5)-glutamine methyltransferase activity"/>
    <property type="evidence" value="ECO:0007669"/>
    <property type="project" value="UniProtKB-EC"/>
</dbReference>
<dbReference type="CDD" id="cd02440">
    <property type="entry name" value="AdoMet_MTases"/>
    <property type="match status" value="1"/>
</dbReference>
<comment type="catalytic activity">
    <reaction evidence="4 5">
        <text>L-glutaminyl-[peptide chain release factor] + S-adenosyl-L-methionine = N(5)-methyl-L-glutaminyl-[peptide chain release factor] + S-adenosyl-L-homocysteine + H(+)</text>
        <dbReference type="Rhea" id="RHEA:42896"/>
        <dbReference type="Rhea" id="RHEA-COMP:10271"/>
        <dbReference type="Rhea" id="RHEA-COMP:10272"/>
        <dbReference type="ChEBI" id="CHEBI:15378"/>
        <dbReference type="ChEBI" id="CHEBI:30011"/>
        <dbReference type="ChEBI" id="CHEBI:57856"/>
        <dbReference type="ChEBI" id="CHEBI:59789"/>
        <dbReference type="ChEBI" id="CHEBI:61891"/>
        <dbReference type="EC" id="2.1.1.297"/>
    </reaction>
</comment>
<feature type="binding site" evidence="5">
    <location>
        <position position="184"/>
    </location>
    <ligand>
        <name>S-adenosyl-L-methionine</name>
        <dbReference type="ChEBI" id="CHEBI:59789"/>
    </ligand>
</feature>
<evidence type="ECO:0000259" key="6">
    <source>
        <dbReference type="Pfam" id="PF05175"/>
    </source>
</evidence>
<dbReference type="NCBIfam" id="TIGR03534">
    <property type="entry name" value="RF_mod_PrmC"/>
    <property type="match status" value="1"/>
</dbReference>
<accession>A0A7W7YBW6</accession>
<dbReference type="SUPFAM" id="SSF53335">
    <property type="entry name" value="S-adenosyl-L-methionine-dependent methyltransferases"/>
    <property type="match status" value="1"/>
</dbReference>
<dbReference type="Pfam" id="PF17827">
    <property type="entry name" value="PrmC_N"/>
    <property type="match status" value="1"/>
</dbReference>
<dbReference type="PANTHER" id="PTHR18895:SF74">
    <property type="entry name" value="MTRF1L RELEASE FACTOR GLUTAMINE METHYLTRANSFERASE"/>
    <property type="match status" value="1"/>
</dbReference>
<dbReference type="InterPro" id="IPR029063">
    <property type="entry name" value="SAM-dependent_MTases_sf"/>
</dbReference>
<dbReference type="GO" id="GO:0032259">
    <property type="term" value="P:methylation"/>
    <property type="evidence" value="ECO:0007669"/>
    <property type="project" value="UniProtKB-KW"/>
</dbReference>
<dbReference type="InterPro" id="IPR007848">
    <property type="entry name" value="Small_mtfrase_dom"/>
</dbReference>
<sequence>MKLILEIIQSGTAYLEKRKIEEARLNMEHLLAHVLHCRRLDLYLRFGESVPEPDLVKLRDLLKRRGEGEPLQHLLGTVEFCGHEFVSDHRALIPRPETETLVEMILKKCPSAPARVLDMATGSGCIGLSLAKAWPLSEVVLADISEDALDLARLNASRLGCNVKFLRSDLFEKITGTFDVIAANLPYIPTAEIPTLSAEVQRDPILALDGGPDGLRIVERFLKDALAHLNTGALIALELGHDQGAPVVTLCTELGYLNASTAADLAGIHRFVFAVAPQRVVPEEAVAEIDEVAGIE</sequence>
<dbReference type="InterPro" id="IPR050320">
    <property type="entry name" value="N5-glutamine_MTase"/>
</dbReference>
<keyword evidence="2 5" id="KW-0808">Transferase</keyword>